<sequence length="65" mass="7773">MNYLKFTQYAYLIAAVLFAIEAFNQYKAGETNKAILLVLFTFVGIFMFFFRRNFAKKFEERNKKP</sequence>
<gene>
    <name evidence="2" type="ORF">HKT18_00530</name>
</gene>
<keyword evidence="1" id="KW-0812">Transmembrane</keyword>
<evidence type="ECO:0000256" key="1">
    <source>
        <dbReference type="SAM" id="Phobius"/>
    </source>
</evidence>
<dbReference type="AlphaFoldDB" id="A0A7Y3R689"/>
<keyword evidence="1" id="KW-1133">Transmembrane helix</keyword>
<feature type="transmembrane region" description="Helical" evidence="1">
    <location>
        <begin position="34"/>
        <end position="54"/>
    </location>
</feature>
<feature type="transmembrane region" description="Helical" evidence="1">
    <location>
        <begin position="9"/>
        <end position="28"/>
    </location>
</feature>
<proteinExistence type="predicted"/>
<dbReference type="RefSeq" id="WP_171220907.1">
    <property type="nucleotide sequence ID" value="NZ_CP121446.1"/>
</dbReference>
<evidence type="ECO:0000313" key="2">
    <source>
        <dbReference type="EMBL" id="NNT70689.1"/>
    </source>
</evidence>
<evidence type="ECO:0000313" key="3">
    <source>
        <dbReference type="Proteomes" id="UP000536509"/>
    </source>
</evidence>
<organism evidence="2 3">
    <name type="scientific">Flavobacterium rivulicola</name>
    <dbReference type="NCBI Taxonomy" id="2732161"/>
    <lineage>
        <taxon>Bacteria</taxon>
        <taxon>Pseudomonadati</taxon>
        <taxon>Bacteroidota</taxon>
        <taxon>Flavobacteriia</taxon>
        <taxon>Flavobacteriales</taxon>
        <taxon>Flavobacteriaceae</taxon>
        <taxon>Flavobacterium</taxon>
    </lineage>
</organism>
<comment type="caution">
    <text evidence="2">The sequence shown here is derived from an EMBL/GenBank/DDBJ whole genome shotgun (WGS) entry which is preliminary data.</text>
</comment>
<reference evidence="2 3" key="1">
    <citation type="submission" date="2020-05" db="EMBL/GenBank/DDBJ databases">
        <title>Draft genome of Flavobacterium sp. IMCC34852.</title>
        <authorList>
            <person name="Song J."/>
            <person name="Cho J.-C."/>
        </authorList>
    </citation>
    <scope>NUCLEOTIDE SEQUENCE [LARGE SCALE GENOMIC DNA]</scope>
    <source>
        <strain evidence="2 3">IMCC34852</strain>
    </source>
</reference>
<keyword evidence="1" id="KW-0472">Membrane</keyword>
<dbReference type="EMBL" id="JABEVX010000001">
    <property type="protein sequence ID" value="NNT70689.1"/>
    <property type="molecule type" value="Genomic_DNA"/>
</dbReference>
<protein>
    <submittedName>
        <fullName evidence="2">Uncharacterized protein</fullName>
    </submittedName>
</protein>
<keyword evidence="3" id="KW-1185">Reference proteome</keyword>
<accession>A0A7Y3R689</accession>
<name>A0A7Y3R689_9FLAO</name>
<dbReference type="Proteomes" id="UP000536509">
    <property type="component" value="Unassembled WGS sequence"/>
</dbReference>